<name>A0ABS7N5J4_9BACT</name>
<dbReference type="InterPro" id="IPR007298">
    <property type="entry name" value="Cu-R_lipoprotein_NlpE"/>
</dbReference>
<dbReference type="Pfam" id="PF04170">
    <property type="entry name" value="NlpE"/>
    <property type="match status" value="1"/>
</dbReference>
<dbReference type="Gene3D" id="2.40.128.640">
    <property type="match status" value="1"/>
</dbReference>
<dbReference type="Proteomes" id="UP000766609">
    <property type="component" value="Unassembled WGS sequence"/>
</dbReference>
<evidence type="ECO:0000313" key="3">
    <source>
        <dbReference type="Proteomes" id="UP000766609"/>
    </source>
</evidence>
<gene>
    <name evidence="2" type="ORF">KUV23_11365</name>
</gene>
<feature type="signal peptide" evidence="1">
    <location>
        <begin position="1"/>
        <end position="19"/>
    </location>
</feature>
<evidence type="ECO:0000313" key="2">
    <source>
        <dbReference type="EMBL" id="MBY5951577.1"/>
    </source>
</evidence>
<dbReference type="RefSeq" id="WP_222584205.1">
    <property type="nucleotide sequence ID" value="NZ_JAHVHP010000002.1"/>
</dbReference>
<feature type="chain" id="PRO_5046035379" evidence="1">
    <location>
        <begin position="20"/>
        <end position="158"/>
    </location>
</feature>
<dbReference type="EMBL" id="JAHVHP010000002">
    <property type="protein sequence ID" value="MBY5951577.1"/>
    <property type="molecule type" value="Genomic_DNA"/>
</dbReference>
<evidence type="ECO:0000256" key="1">
    <source>
        <dbReference type="SAM" id="SignalP"/>
    </source>
</evidence>
<protein>
    <submittedName>
        <fullName evidence="2">Copper resistance protein NlpE</fullName>
    </submittedName>
</protein>
<keyword evidence="1" id="KW-0732">Signal</keyword>
<accession>A0ABS7N5J4</accession>
<sequence length="158" mass="17703">MKKFSLYAFLLIFALSSCQKEKTTETEEITETVLEDFPETIEVPMNPTPGDNSMNALDWEGTYVGTLPCADCEGIATELSINYDGTYIYKTTYLGKETEANETEGTFQWDETGSMITLSGHEGAPGKFKVGENRIWHLDMDGNRIEGDLADKYILTKQ</sequence>
<proteinExistence type="predicted"/>
<reference evidence="2 3" key="1">
    <citation type="submission" date="2021-06" db="EMBL/GenBank/DDBJ databases">
        <title>44 bacteria genomes isolated from Dapeng, Shenzhen.</title>
        <authorList>
            <person name="Zheng W."/>
            <person name="Yu S."/>
            <person name="Huang Y."/>
        </authorList>
    </citation>
    <scope>NUCLEOTIDE SEQUENCE [LARGE SCALE GENOMIC DNA]</scope>
    <source>
        <strain evidence="2 3">DP5N14-6</strain>
    </source>
</reference>
<dbReference type="PROSITE" id="PS51257">
    <property type="entry name" value="PROKAR_LIPOPROTEIN"/>
    <property type="match status" value="1"/>
</dbReference>
<keyword evidence="3" id="KW-1185">Reference proteome</keyword>
<organism evidence="2 3">
    <name type="scientific">Algoriphagus marincola</name>
    <dbReference type="NCBI Taxonomy" id="264027"/>
    <lineage>
        <taxon>Bacteria</taxon>
        <taxon>Pseudomonadati</taxon>
        <taxon>Bacteroidota</taxon>
        <taxon>Cytophagia</taxon>
        <taxon>Cytophagales</taxon>
        <taxon>Cyclobacteriaceae</taxon>
        <taxon>Algoriphagus</taxon>
    </lineage>
</organism>
<comment type="caution">
    <text evidence="2">The sequence shown here is derived from an EMBL/GenBank/DDBJ whole genome shotgun (WGS) entry which is preliminary data.</text>
</comment>